<evidence type="ECO:0000259" key="1">
    <source>
        <dbReference type="Pfam" id="PF25789"/>
    </source>
</evidence>
<name>X6LTG5_RETFI</name>
<accession>X6LTG5</accession>
<dbReference type="AlphaFoldDB" id="X6LTG5"/>
<reference evidence="2 3" key="1">
    <citation type="journal article" date="2013" name="Curr. Biol.">
        <title>The Genome of the Foraminiferan Reticulomyxa filosa.</title>
        <authorList>
            <person name="Glockner G."/>
            <person name="Hulsmann N."/>
            <person name="Schleicher M."/>
            <person name="Noegel A.A."/>
            <person name="Eichinger L."/>
            <person name="Gallinger C."/>
            <person name="Pawlowski J."/>
            <person name="Sierra R."/>
            <person name="Euteneuer U."/>
            <person name="Pillet L."/>
            <person name="Moustafa A."/>
            <person name="Platzer M."/>
            <person name="Groth M."/>
            <person name="Szafranski K."/>
            <person name="Schliwa M."/>
        </authorList>
    </citation>
    <scope>NUCLEOTIDE SEQUENCE [LARGE SCALE GENOMIC DNA]</scope>
</reference>
<proteinExistence type="predicted"/>
<evidence type="ECO:0000313" key="3">
    <source>
        <dbReference type="Proteomes" id="UP000023152"/>
    </source>
</evidence>
<feature type="non-terminal residue" evidence="2">
    <location>
        <position position="1"/>
    </location>
</feature>
<feature type="domain" description="NAA35-like TPR repeats" evidence="1">
    <location>
        <begin position="21"/>
        <end position="151"/>
    </location>
</feature>
<organism evidence="2 3">
    <name type="scientific">Reticulomyxa filosa</name>
    <dbReference type="NCBI Taxonomy" id="46433"/>
    <lineage>
        <taxon>Eukaryota</taxon>
        <taxon>Sar</taxon>
        <taxon>Rhizaria</taxon>
        <taxon>Retaria</taxon>
        <taxon>Foraminifera</taxon>
        <taxon>Monothalamids</taxon>
        <taxon>Reticulomyxidae</taxon>
        <taxon>Reticulomyxa</taxon>
    </lineage>
</organism>
<dbReference type="EMBL" id="ASPP01028774">
    <property type="protein sequence ID" value="ETO04914.1"/>
    <property type="molecule type" value="Genomic_DNA"/>
</dbReference>
<keyword evidence="3" id="KW-1185">Reference proteome</keyword>
<sequence>GLDAMKEQQWKIRWDGLLTTQYGNPELQYEHRFHDFQTLLQPPFLTWSNYVSARDKYLMEGVHNGSCDPLFTSINERLIECKKLFEHVIKSHEHVAQCHGHGHSHDHIKWNIRPWMLDYLKQCIRVSVTNSIFCLKLLQWTKKEGEKKRTNNTENTQTPICVTHDFRENSHFVCFRIESAPKQ</sequence>
<protein>
    <recommendedName>
        <fullName evidence="1">NAA35-like TPR repeats domain-containing protein</fullName>
    </recommendedName>
</protein>
<gene>
    <name evidence="2" type="ORF">RFI_32478</name>
</gene>
<comment type="caution">
    <text evidence="2">The sequence shown here is derived from an EMBL/GenBank/DDBJ whole genome shotgun (WGS) entry which is preliminary data.</text>
</comment>
<dbReference type="InterPro" id="IPR057982">
    <property type="entry name" value="TPR_NAA35"/>
</dbReference>
<dbReference type="Proteomes" id="UP000023152">
    <property type="component" value="Unassembled WGS sequence"/>
</dbReference>
<evidence type="ECO:0000313" key="2">
    <source>
        <dbReference type="EMBL" id="ETO04914.1"/>
    </source>
</evidence>
<dbReference type="Pfam" id="PF25789">
    <property type="entry name" value="TPR_NAA35"/>
    <property type="match status" value="1"/>
</dbReference>